<reference evidence="1 2" key="1">
    <citation type="journal article" date="2016" name="Mol. Biol. Evol.">
        <title>Comparative Genomics of Early-Diverging Mushroom-Forming Fungi Provides Insights into the Origins of Lignocellulose Decay Capabilities.</title>
        <authorList>
            <person name="Nagy L.G."/>
            <person name="Riley R."/>
            <person name="Tritt A."/>
            <person name="Adam C."/>
            <person name="Daum C."/>
            <person name="Floudas D."/>
            <person name="Sun H."/>
            <person name="Yadav J.S."/>
            <person name="Pangilinan J."/>
            <person name="Larsson K.H."/>
            <person name="Matsuura K."/>
            <person name="Barry K."/>
            <person name="Labutti K."/>
            <person name="Kuo R."/>
            <person name="Ohm R.A."/>
            <person name="Bhattacharya S.S."/>
            <person name="Shirouzu T."/>
            <person name="Yoshinaga Y."/>
            <person name="Martin F.M."/>
            <person name="Grigoriev I.V."/>
            <person name="Hibbett D.S."/>
        </authorList>
    </citation>
    <scope>NUCLEOTIDE SEQUENCE [LARGE SCALE GENOMIC DNA]</scope>
    <source>
        <strain evidence="1 2">HHB14362 ss-1</strain>
    </source>
</reference>
<sequence>MEHEEDAHCIALIHCLPGSCALRTRQAETSDVSVLPPVAYLLPDETQHQVALELIENSQIDMPSLTDSGLALKCYSSLATEFDPLPQKYAVFLGFNLSSSIDLEEPHLQGPSALQCATVEVEKVLQEEVVIDEEGTGGEATEHLDDLDADENESVVTDTPKDSNINEDLLRFSYSFTDIPI</sequence>
<name>A0A165S6C8_9AGAM</name>
<proteinExistence type="predicted"/>
<gene>
    <name evidence="1" type="ORF">NEOLEDRAFT_1179089</name>
</gene>
<evidence type="ECO:0000313" key="2">
    <source>
        <dbReference type="Proteomes" id="UP000076761"/>
    </source>
</evidence>
<evidence type="ECO:0000313" key="1">
    <source>
        <dbReference type="EMBL" id="KZT24731.1"/>
    </source>
</evidence>
<dbReference type="AlphaFoldDB" id="A0A165S6C8"/>
<organism evidence="1 2">
    <name type="scientific">Neolentinus lepideus HHB14362 ss-1</name>
    <dbReference type="NCBI Taxonomy" id="1314782"/>
    <lineage>
        <taxon>Eukaryota</taxon>
        <taxon>Fungi</taxon>
        <taxon>Dikarya</taxon>
        <taxon>Basidiomycota</taxon>
        <taxon>Agaricomycotina</taxon>
        <taxon>Agaricomycetes</taxon>
        <taxon>Gloeophyllales</taxon>
        <taxon>Gloeophyllaceae</taxon>
        <taxon>Neolentinus</taxon>
    </lineage>
</organism>
<dbReference type="InParanoid" id="A0A165S6C8"/>
<dbReference type="EMBL" id="KV425576">
    <property type="protein sequence ID" value="KZT24731.1"/>
    <property type="molecule type" value="Genomic_DNA"/>
</dbReference>
<dbReference type="STRING" id="1314782.A0A165S6C8"/>
<dbReference type="Proteomes" id="UP000076761">
    <property type="component" value="Unassembled WGS sequence"/>
</dbReference>
<keyword evidence="2" id="KW-1185">Reference proteome</keyword>
<accession>A0A165S6C8</accession>
<protein>
    <submittedName>
        <fullName evidence="1">Uncharacterized protein</fullName>
    </submittedName>
</protein>